<dbReference type="EMBL" id="VFMN01000001">
    <property type="protein sequence ID" value="TQJ09559.1"/>
    <property type="molecule type" value="Genomic_DNA"/>
</dbReference>
<accession>A0A542E2Q0</accession>
<evidence type="ECO:0000313" key="3">
    <source>
        <dbReference type="Proteomes" id="UP000317893"/>
    </source>
</evidence>
<organism evidence="2 3">
    <name type="scientific">Lapillicoccus jejuensis</name>
    <dbReference type="NCBI Taxonomy" id="402171"/>
    <lineage>
        <taxon>Bacteria</taxon>
        <taxon>Bacillati</taxon>
        <taxon>Actinomycetota</taxon>
        <taxon>Actinomycetes</taxon>
        <taxon>Micrococcales</taxon>
        <taxon>Intrasporangiaceae</taxon>
        <taxon>Lapillicoccus</taxon>
    </lineage>
</organism>
<dbReference type="RefSeq" id="WP_170185678.1">
    <property type="nucleotide sequence ID" value="NZ_BAAAPR010000009.1"/>
</dbReference>
<dbReference type="Proteomes" id="UP000317893">
    <property type="component" value="Unassembled WGS sequence"/>
</dbReference>
<dbReference type="AlphaFoldDB" id="A0A542E2Q0"/>
<evidence type="ECO:0000256" key="1">
    <source>
        <dbReference type="SAM" id="Phobius"/>
    </source>
</evidence>
<name>A0A542E2Q0_9MICO</name>
<keyword evidence="1" id="KW-0812">Transmembrane</keyword>
<reference evidence="2 3" key="1">
    <citation type="submission" date="2019-06" db="EMBL/GenBank/DDBJ databases">
        <title>Sequencing the genomes of 1000 actinobacteria strains.</title>
        <authorList>
            <person name="Klenk H.-P."/>
        </authorList>
    </citation>
    <scope>NUCLEOTIDE SEQUENCE [LARGE SCALE GENOMIC DNA]</scope>
    <source>
        <strain evidence="2 3">DSM 18607</strain>
    </source>
</reference>
<keyword evidence="3" id="KW-1185">Reference proteome</keyword>
<gene>
    <name evidence="2" type="ORF">FB458_2671</name>
</gene>
<proteinExistence type="predicted"/>
<keyword evidence="1" id="KW-1133">Transmembrane helix</keyword>
<feature type="transmembrane region" description="Helical" evidence="1">
    <location>
        <begin position="28"/>
        <end position="48"/>
    </location>
</feature>
<protein>
    <submittedName>
        <fullName evidence="2">Uncharacterized protein</fullName>
    </submittedName>
</protein>
<evidence type="ECO:0000313" key="2">
    <source>
        <dbReference type="EMBL" id="TQJ09559.1"/>
    </source>
</evidence>
<keyword evidence="1" id="KW-0472">Membrane</keyword>
<comment type="caution">
    <text evidence="2">The sequence shown here is derived from an EMBL/GenBank/DDBJ whole genome shotgun (WGS) entry which is preliminary data.</text>
</comment>
<sequence>MVQTAVTSVLASTSASFGDVVGRVAASGSGWCILAVGVLAVIIAVMVVRTGGDVED</sequence>